<protein>
    <submittedName>
        <fullName evidence="2">RidA/YER057c/UK114 superfamily, group 2, YoaB-like protein</fullName>
    </submittedName>
</protein>
<proteinExistence type="inferred from homology"/>
<dbReference type="RefSeq" id="WP_079539907.1">
    <property type="nucleotide sequence ID" value="NZ_CP171111.1"/>
</dbReference>
<gene>
    <name evidence="2" type="ORF">CHUV0807_0822</name>
</gene>
<evidence type="ECO:0000313" key="2">
    <source>
        <dbReference type="EMBL" id="SBV31019.1"/>
    </source>
</evidence>
<dbReference type="CDD" id="cd06150">
    <property type="entry name" value="YjgF_YER057c_UK114_like_2"/>
    <property type="match status" value="1"/>
</dbReference>
<evidence type="ECO:0000313" key="3">
    <source>
        <dbReference type="Proteomes" id="UP000190837"/>
    </source>
</evidence>
<name>A0A1C3NEP6_9GAMM</name>
<reference evidence="3" key="1">
    <citation type="submission" date="2016-04" db="EMBL/GenBank/DDBJ databases">
        <authorList>
            <person name="Tagini F."/>
        </authorList>
    </citation>
    <scope>NUCLEOTIDE SEQUENCE [LARGE SCALE GENOMIC DNA]</scope>
    <source>
        <strain evidence="3">CHUV0807</strain>
    </source>
</reference>
<evidence type="ECO:0000256" key="1">
    <source>
        <dbReference type="ARBA" id="ARBA00010552"/>
    </source>
</evidence>
<sequence>MITYIDPEARYSDATIHNGIIYLGGQVPEDASADAAAQTRSVLAQIDALLARCGSDKAHILEATIYLADLGDYDAMNRVWDGWTAPGRAPARACVQARLAHPGWKVEIKLTAVQKSIT</sequence>
<dbReference type="AlphaFoldDB" id="A0A1C3NEP6"/>
<dbReference type="InterPro" id="IPR035709">
    <property type="entry name" value="YoaB-like"/>
</dbReference>
<dbReference type="EMBL" id="FKLO01000033">
    <property type="protein sequence ID" value="SBV31019.1"/>
    <property type="molecule type" value="Genomic_DNA"/>
</dbReference>
<dbReference type="Pfam" id="PF01042">
    <property type="entry name" value="Ribonuc_L-PSP"/>
    <property type="match status" value="1"/>
</dbReference>
<dbReference type="PROSITE" id="PS01094">
    <property type="entry name" value="UPF0076"/>
    <property type="match status" value="1"/>
</dbReference>
<dbReference type="PANTHER" id="PTHR47328">
    <property type="match status" value="1"/>
</dbReference>
<comment type="similarity">
    <text evidence="1">Belongs to the RutC family.</text>
</comment>
<dbReference type="SUPFAM" id="SSF55298">
    <property type="entry name" value="YjgF-like"/>
    <property type="match status" value="1"/>
</dbReference>
<dbReference type="Proteomes" id="UP000190837">
    <property type="component" value="Unassembled WGS sequence"/>
</dbReference>
<accession>A0A1C3NEP6</accession>
<dbReference type="InterPro" id="IPR019897">
    <property type="entry name" value="RidA_CS"/>
</dbReference>
<organism evidence="2 3">
    <name type="scientific">Cardiobacterium hominis</name>
    <dbReference type="NCBI Taxonomy" id="2718"/>
    <lineage>
        <taxon>Bacteria</taxon>
        <taxon>Pseudomonadati</taxon>
        <taxon>Pseudomonadota</taxon>
        <taxon>Gammaproteobacteria</taxon>
        <taxon>Cardiobacteriales</taxon>
        <taxon>Cardiobacteriaceae</taxon>
        <taxon>Cardiobacterium</taxon>
    </lineage>
</organism>
<dbReference type="Gene3D" id="3.30.1330.40">
    <property type="entry name" value="RutC-like"/>
    <property type="match status" value="1"/>
</dbReference>
<dbReference type="PANTHER" id="PTHR47328:SF1">
    <property type="entry name" value="RUTC FAMILY PROTEIN YOAB"/>
    <property type="match status" value="1"/>
</dbReference>
<dbReference type="InterPro" id="IPR035959">
    <property type="entry name" value="RutC-like_sf"/>
</dbReference>
<dbReference type="InterPro" id="IPR006175">
    <property type="entry name" value="YjgF/YER057c/UK114"/>
</dbReference>